<gene>
    <name evidence="1" type="ORF">MRB53_027407</name>
</gene>
<name>A0ACC2LM32_PERAE</name>
<accession>A0ACC2LM32</accession>
<reference evidence="1 2" key="1">
    <citation type="journal article" date="2022" name="Hortic Res">
        <title>A haplotype resolved chromosomal level avocado genome allows analysis of novel avocado genes.</title>
        <authorList>
            <person name="Nath O."/>
            <person name="Fletcher S.J."/>
            <person name="Hayward A."/>
            <person name="Shaw L.M."/>
            <person name="Masouleh A.K."/>
            <person name="Furtado A."/>
            <person name="Henry R.J."/>
            <person name="Mitter N."/>
        </authorList>
    </citation>
    <scope>NUCLEOTIDE SEQUENCE [LARGE SCALE GENOMIC DNA]</scope>
    <source>
        <strain evidence="2">cv. Hass</strain>
    </source>
</reference>
<dbReference type="Proteomes" id="UP001234297">
    <property type="component" value="Chromosome 8"/>
</dbReference>
<comment type="caution">
    <text evidence="1">The sequence shown here is derived from an EMBL/GenBank/DDBJ whole genome shotgun (WGS) entry which is preliminary data.</text>
</comment>
<organism evidence="1 2">
    <name type="scientific">Persea americana</name>
    <name type="common">Avocado</name>
    <dbReference type="NCBI Taxonomy" id="3435"/>
    <lineage>
        <taxon>Eukaryota</taxon>
        <taxon>Viridiplantae</taxon>
        <taxon>Streptophyta</taxon>
        <taxon>Embryophyta</taxon>
        <taxon>Tracheophyta</taxon>
        <taxon>Spermatophyta</taxon>
        <taxon>Magnoliopsida</taxon>
        <taxon>Magnoliidae</taxon>
        <taxon>Laurales</taxon>
        <taxon>Lauraceae</taxon>
        <taxon>Persea</taxon>
    </lineage>
</organism>
<sequence>MGTVTPASLELSLRNCSISSASSPPLDQQTSAADAETPQLGFHASPCQWEQCINFKSGEIYYRNRRTGKKVKDDPRKETETSKTDISSEEEEDDSEKRNTSPPPPSTTTPPSIDDFNYEEDVLVVAGCKSCLMYFMLPKTTDQCPKCCSNLLLHFDQPEK</sequence>
<protein>
    <submittedName>
        <fullName evidence="1">Uncharacterized protein</fullName>
    </submittedName>
</protein>
<keyword evidence="2" id="KW-1185">Reference proteome</keyword>
<proteinExistence type="predicted"/>
<dbReference type="EMBL" id="CM056816">
    <property type="protein sequence ID" value="KAJ8634071.1"/>
    <property type="molecule type" value="Genomic_DNA"/>
</dbReference>
<evidence type="ECO:0000313" key="2">
    <source>
        <dbReference type="Proteomes" id="UP001234297"/>
    </source>
</evidence>
<evidence type="ECO:0000313" key="1">
    <source>
        <dbReference type="EMBL" id="KAJ8634071.1"/>
    </source>
</evidence>